<feature type="transmembrane region" description="Helical" evidence="3">
    <location>
        <begin position="323"/>
        <end position="343"/>
    </location>
</feature>
<dbReference type="AlphaFoldDB" id="A0A485L7N2"/>
<proteinExistence type="predicted"/>
<protein>
    <submittedName>
        <fullName evidence="5">Aste57867_17266 protein</fullName>
    </submittedName>
</protein>
<feature type="transmembrane region" description="Helical" evidence="3">
    <location>
        <begin position="65"/>
        <end position="83"/>
    </location>
</feature>
<dbReference type="EMBL" id="VJMH01006072">
    <property type="protein sequence ID" value="KAF0691535.1"/>
    <property type="molecule type" value="Genomic_DNA"/>
</dbReference>
<dbReference type="OrthoDB" id="164113at2759"/>
<evidence type="ECO:0000256" key="2">
    <source>
        <dbReference type="SAM" id="MobiDB-lite"/>
    </source>
</evidence>
<evidence type="ECO:0000313" key="4">
    <source>
        <dbReference type="EMBL" id="KAF0691535.1"/>
    </source>
</evidence>
<keyword evidence="3" id="KW-0472">Membrane</keyword>
<reference evidence="4" key="2">
    <citation type="submission" date="2019-06" db="EMBL/GenBank/DDBJ databases">
        <title>Genomics analysis of Aphanomyces spp. identifies a new class of oomycete effector associated with host adaptation.</title>
        <authorList>
            <person name="Gaulin E."/>
        </authorList>
    </citation>
    <scope>NUCLEOTIDE SEQUENCE</scope>
    <source>
        <strain evidence="4">CBS 578.67</strain>
    </source>
</reference>
<accession>A0A485L7N2</accession>
<feature type="transmembrane region" description="Helical" evidence="3">
    <location>
        <begin position="142"/>
        <end position="164"/>
    </location>
</feature>
<feature type="transmembrane region" description="Helical" evidence="3">
    <location>
        <begin position="269"/>
        <end position="286"/>
    </location>
</feature>
<keyword evidence="6" id="KW-1185">Reference proteome</keyword>
<organism evidence="5 6">
    <name type="scientific">Aphanomyces stellatus</name>
    <dbReference type="NCBI Taxonomy" id="120398"/>
    <lineage>
        <taxon>Eukaryota</taxon>
        <taxon>Sar</taxon>
        <taxon>Stramenopiles</taxon>
        <taxon>Oomycota</taxon>
        <taxon>Saprolegniomycetes</taxon>
        <taxon>Saprolegniales</taxon>
        <taxon>Verrucalvaceae</taxon>
        <taxon>Aphanomyces</taxon>
    </lineage>
</organism>
<feature type="transmembrane region" description="Helical" evidence="3">
    <location>
        <begin position="293"/>
        <end position="317"/>
    </location>
</feature>
<keyword evidence="3" id="KW-0812">Transmembrane</keyword>
<dbReference type="Proteomes" id="UP000332933">
    <property type="component" value="Unassembled WGS sequence"/>
</dbReference>
<sequence>MEHTTVCVNKYTLQFEDKALESSYQAFCHTRKKLLWLRSLIPAAVSHLIFAWGDSIEHDPFYLQVTLPARLLLIVMQLSMFFLVKWDLVKAEESVMFILALCHGIPTLLLFVLQRDVLHQWDALFVVFGLSFYTIPKVTPLGFVHSMIGSALTMVLYFTTALFVRPPPNKIELVLAFLYCGPVIWIFNTVSYYSEYSYRERFILRKRLTNERISLAVSRTLNQTPTTTPRPPDLSGTTLFLGVLLWGVFTLGSFASFPDTFKFVDEETGWAWFSHIAGVTVFLLMITRRLTMLVVVPVTGAVLLWLMSFVLSSQWIIFSAHSVGYTLLLASAILTLGVFSRFIQAWQQLVAFLQRTCFLYPQLQDGLTQDFPLLDKIISEYHAGFDPHVLAARTTHHLKQKHSTSIAALPAPPSPTTLGDTTDPRTNLESTTDESTIMSVLPSFKQGKCFFCNKNAIVHYVPTCGHWGKWTHWRMDSNHAVEQAQRGNDHVGLKPSVSMCTSYCDLQAKNRALQEQAPVDSAVVSLKQQVQTAKDREDKSLAATVQLQRALRELAETHKRELAALELAHTVKIQTMVKDAQTALAAATRQGDQQRSHLHDVRAALDKETRLRLTSEVTQAQLQQQVESQNARMASLEEEIQVLQRLVARRAETTPPPAVVAASPTLTVEQSRRRMPYARALEIEGLRESVHKK</sequence>
<feature type="transmembrane region" description="Helical" evidence="3">
    <location>
        <begin position="95"/>
        <end position="112"/>
    </location>
</feature>
<evidence type="ECO:0000256" key="3">
    <source>
        <dbReference type="SAM" id="Phobius"/>
    </source>
</evidence>
<reference evidence="5 6" key="1">
    <citation type="submission" date="2019-03" db="EMBL/GenBank/DDBJ databases">
        <authorList>
            <person name="Gaulin E."/>
            <person name="Dumas B."/>
        </authorList>
    </citation>
    <scope>NUCLEOTIDE SEQUENCE [LARGE SCALE GENOMIC DNA]</scope>
    <source>
        <strain evidence="5">CBS 568.67</strain>
    </source>
</reference>
<feature type="transmembrane region" description="Helical" evidence="3">
    <location>
        <begin position="35"/>
        <end position="53"/>
    </location>
</feature>
<feature type="region of interest" description="Disordered" evidence="2">
    <location>
        <begin position="408"/>
        <end position="432"/>
    </location>
</feature>
<evidence type="ECO:0000313" key="5">
    <source>
        <dbReference type="EMBL" id="VFT94022.1"/>
    </source>
</evidence>
<keyword evidence="1" id="KW-0175">Coiled coil</keyword>
<dbReference type="EMBL" id="CAADRA010006093">
    <property type="protein sequence ID" value="VFT94022.1"/>
    <property type="molecule type" value="Genomic_DNA"/>
</dbReference>
<name>A0A485L7N2_9STRA</name>
<feature type="transmembrane region" description="Helical" evidence="3">
    <location>
        <begin position="176"/>
        <end position="198"/>
    </location>
</feature>
<evidence type="ECO:0000313" key="6">
    <source>
        <dbReference type="Proteomes" id="UP000332933"/>
    </source>
</evidence>
<gene>
    <name evidence="5" type="primary">Aste57867_17266</name>
    <name evidence="4" type="ORF">As57867_017207</name>
    <name evidence="5" type="ORF">ASTE57867_17266</name>
</gene>
<feature type="transmembrane region" description="Helical" evidence="3">
    <location>
        <begin position="239"/>
        <end position="257"/>
    </location>
</feature>
<feature type="coiled-coil region" evidence="1">
    <location>
        <begin position="619"/>
        <end position="653"/>
    </location>
</feature>
<evidence type="ECO:0000256" key="1">
    <source>
        <dbReference type="SAM" id="Coils"/>
    </source>
</evidence>
<keyword evidence="3" id="KW-1133">Transmembrane helix</keyword>